<protein>
    <submittedName>
        <fullName evidence="4">Twin-arginine translocation signal domain-containing protein</fullName>
    </submittedName>
</protein>
<keyword evidence="3" id="KW-1133">Transmembrane helix</keyword>
<dbReference type="NCBIfam" id="TIGR01409">
    <property type="entry name" value="TAT_signal_seq"/>
    <property type="match status" value="1"/>
</dbReference>
<feature type="region of interest" description="Disordered" evidence="2">
    <location>
        <begin position="40"/>
        <end position="62"/>
    </location>
</feature>
<gene>
    <name evidence="4" type="ORF">E4T21_09395</name>
</gene>
<dbReference type="KEGG" id="hbh:E4T21_09395"/>
<keyword evidence="3" id="KW-0472">Membrane</keyword>
<dbReference type="RefSeq" id="WP_149284750.1">
    <property type="nucleotide sequence ID" value="NZ_CP038437.2"/>
</dbReference>
<keyword evidence="1" id="KW-0732">Signal</keyword>
<dbReference type="PIRSF" id="PIRSF036704">
    <property type="entry name" value="UCP036704"/>
    <property type="match status" value="1"/>
</dbReference>
<evidence type="ECO:0000313" key="4">
    <source>
        <dbReference type="EMBL" id="QEM81739.1"/>
    </source>
</evidence>
<evidence type="ECO:0000256" key="2">
    <source>
        <dbReference type="SAM" id="MobiDB-lite"/>
    </source>
</evidence>
<dbReference type="AlphaFoldDB" id="A0A5C1NIZ7"/>
<dbReference type="NCBIfam" id="TIGR02811">
    <property type="entry name" value="formate_TAT"/>
    <property type="match status" value="1"/>
</dbReference>
<dbReference type="PROSITE" id="PS51318">
    <property type="entry name" value="TAT"/>
    <property type="match status" value="1"/>
</dbReference>
<evidence type="ECO:0000313" key="5">
    <source>
        <dbReference type="Proteomes" id="UP000324285"/>
    </source>
</evidence>
<evidence type="ECO:0000256" key="1">
    <source>
        <dbReference type="ARBA" id="ARBA00022729"/>
    </source>
</evidence>
<organism evidence="4 5">
    <name type="scientific">Halomonas binhaiensis</name>
    <dbReference type="NCBI Taxonomy" id="2562282"/>
    <lineage>
        <taxon>Bacteria</taxon>
        <taxon>Pseudomonadati</taxon>
        <taxon>Pseudomonadota</taxon>
        <taxon>Gammaproteobacteria</taxon>
        <taxon>Oceanospirillales</taxon>
        <taxon>Halomonadaceae</taxon>
        <taxon>Halomonas</taxon>
    </lineage>
</organism>
<dbReference type="EMBL" id="CP038437">
    <property type="protein sequence ID" value="QEM81739.1"/>
    <property type="molecule type" value="Genomic_DNA"/>
</dbReference>
<keyword evidence="5" id="KW-1185">Reference proteome</keyword>
<dbReference type="InterPro" id="IPR019546">
    <property type="entry name" value="TAT_signal_bac_arc"/>
</dbReference>
<name>A0A5C1NIZ7_9GAMM</name>
<keyword evidence="3" id="KW-0812">Transmembrane</keyword>
<evidence type="ECO:0000256" key="3">
    <source>
        <dbReference type="SAM" id="Phobius"/>
    </source>
</evidence>
<dbReference type="Proteomes" id="UP000324285">
    <property type="component" value="Chromosome"/>
</dbReference>
<accession>A0A5C1NIZ7</accession>
<reference evidence="4" key="1">
    <citation type="submission" date="2021-02" db="EMBL/GenBank/DDBJ databases">
        <title>Strain Y2R2, a novel species of the genus Halomonas.</title>
        <authorList>
            <person name="Huang H."/>
        </authorList>
    </citation>
    <scope>NUCLEOTIDE SEQUENCE</scope>
    <source>
        <strain evidence="4">Y2R2</strain>
    </source>
</reference>
<feature type="transmembrane region" description="Helical" evidence="3">
    <location>
        <begin position="20"/>
        <end position="39"/>
    </location>
</feature>
<dbReference type="InterPro" id="IPR014177">
    <property type="entry name" value="Formate_DH_TAT-contain"/>
</dbReference>
<sequence length="72" mass="7889">MKKTVQPTGSDPQRRRFLKVLGVGSVTAGVAAGITHVSLAQAEDEAEESRDQQAGGYRETQHIRDFYASLRD</sequence>
<dbReference type="InterPro" id="IPR006311">
    <property type="entry name" value="TAT_signal"/>
</dbReference>
<dbReference type="OrthoDB" id="6173795at2"/>
<proteinExistence type="predicted"/>